<evidence type="ECO:0000259" key="3">
    <source>
        <dbReference type="PROSITE" id="PS50089"/>
    </source>
</evidence>
<dbReference type="Pfam" id="PF07002">
    <property type="entry name" value="Copine"/>
    <property type="match status" value="1"/>
</dbReference>
<dbReference type="InterPro" id="IPR013083">
    <property type="entry name" value="Znf_RING/FYVE/PHD"/>
</dbReference>
<reference evidence="5" key="2">
    <citation type="submission" date="2013-12" db="EMBL/GenBank/DDBJ databases">
        <authorList>
            <person name="Yu Y."/>
            <person name="Lee S."/>
            <person name="de Baynast K."/>
            <person name="Wissotski M."/>
            <person name="Liu L."/>
            <person name="Talag J."/>
            <person name="Goicoechea J."/>
            <person name="Angelova A."/>
            <person name="Jetty R."/>
            <person name="Kudrna D."/>
            <person name="Golser W."/>
            <person name="Rivera L."/>
            <person name="Zhang J."/>
            <person name="Wing R."/>
        </authorList>
    </citation>
    <scope>NUCLEOTIDE SEQUENCE</scope>
</reference>
<dbReference type="SUPFAM" id="SSF53300">
    <property type="entry name" value="vWA-like"/>
    <property type="match status" value="1"/>
</dbReference>
<dbReference type="SMART" id="SM00184">
    <property type="entry name" value="RING"/>
    <property type="match status" value="1"/>
</dbReference>
<dbReference type="STRING" id="77586.A0A0D9VAK7"/>
<dbReference type="GO" id="GO:0005634">
    <property type="term" value="C:nucleus"/>
    <property type="evidence" value="ECO:0007669"/>
    <property type="project" value="TreeGrafter"/>
</dbReference>
<dbReference type="Pfam" id="PF13920">
    <property type="entry name" value="zf-C3HC4_3"/>
    <property type="match status" value="1"/>
</dbReference>
<dbReference type="InterPro" id="IPR036465">
    <property type="entry name" value="vWFA_dom_sf"/>
</dbReference>
<dbReference type="eggNOG" id="KOG1327">
    <property type="taxonomic scope" value="Eukaryota"/>
</dbReference>
<reference evidence="4 5" key="1">
    <citation type="submission" date="2012-08" db="EMBL/GenBank/DDBJ databases">
        <title>Oryza genome evolution.</title>
        <authorList>
            <person name="Wing R.A."/>
        </authorList>
    </citation>
    <scope>NUCLEOTIDE SEQUENCE</scope>
</reference>
<sequence>MELRVGSLSLIDAFVDHPSIIFHLPPPPAISTGIRGPTSQPASQPARPPPYSSGNELKASSSLESVQPQPAFQLLCGILSPAAIVSSALVSVLSDHYWSCGANELITSTGINLMFPLELPRINSRPKDSQSLYLTTTALWMRYSFGRKSLHAINGTPNPYEQAISIIGRTMSPFDDDNLIPCFGFGDASTHDHSVFSFYQDNRSCRGFEEVLERYRQIAPHLNLSGPTSFAPLIYAAISVVENSNWQYHVLVIIADGQVTTSNTKDGKLSPQEQATIQAIVDASYCPLSIVMVGVGDGPWDAMQHFDDCIPDRAFDNFQFVNFTDIMSTSKDMPKKEAAFALAALMEIPSQYKATQGLRPPEKHAGHAAGHLRILPTPNKVLENDNAAASRPPTASSQSTGFAKNTNDEQVCPICLTNPKDMAFQCGHLTCKECGPTLSTCPLCRVPITMRVRLYS</sequence>
<keyword evidence="1" id="KW-0862">Zinc</keyword>
<evidence type="ECO:0000313" key="4">
    <source>
        <dbReference type="EnsemblPlants" id="LPERR01G39140.1"/>
    </source>
</evidence>
<name>A0A0D9VAK7_9ORYZ</name>
<dbReference type="InterPro" id="IPR052079">
    <property type="entry name" value="E3_ligase/Copine_domain"/>
</dbReference>
<proteinExistence type="predicted"/>
<dbReference type="GO" id="GO:0016567">
    <property type="term" value="P:protein ubiquitination"/>
    <property type="evidence" value="ECO:0007669"/>
    <property type="project" value="TreeGrafter"/>
</dbReference>
<dbReference type="EnsemblPlants" id="LPERR01G39140.1">
    <property type="protein sequence ID" value="LPERR01G39140.1"/>
    <property type="gene ID" value="LPERR01G39140"/>
</dbReference>
<dbReference type="AlphaFoldDB" id="A0A0D9VAK7"/>
<dbReference type="InterPro" id="IPR010734">
    <property type="entry name" value="Copine_C"/>
</dbReference>
<dbReference type="HOGENOM" id="CLU_035766_1_1_1"/>
<feature type="region of interest" description="Disordered" evidence="2">
    <location>
        <begin position="383"/>
        <end position="403"/>
    </location>
</feature>
<organism evidence="4 5">
    <name type="scientific">Leersia perrieri</name>
    <dbReference type="NCBI Taxonomy" id="77586"/>
    <lineage>
        <taxon>Eukaryota</taxon>
        <taxon>Viridiplantae</taxon>
        <taxon>Streptophyta</taxon>
        <taxon>Embryophyta</taxon>
        <taxon>Tracheophyta</taxon>
        <taxon>Spermatophyta</taxon>
        <taxon>Magnoliopsida</taxon>
        <taxon>Liliopsida</taxon>
        <taxon>Poales</taxon>
        <taxon>Poaceae</taxon>
        <taxon>BOP clade</taxon>
        <taxon>Oryzoideae</taxon>
        <taxon>Oryzeae</taxon>
        <taxon>Oryzinae</taxon>
        <taxon>Leersia</taxon>
    </lineage>
</organism>
<reference evidence="4" key="3">
    <citation type="submission" date="2015-04" db="UniProtKB">
        <authorList>
            <consortium name="EnsemblPlants"/>
        </authorList>
    </citation>
    <scope>IDENTIFICATION</scope>
</reference>
<dbReference type="InterPro" id="IPR001841">
    <property type="entry name" value="Znf_RING"/>
</dbReference>
<accession>A0A0D9VAK7</accession>
<dbReference type="PANTHER" id="PTHR45751">
    <property type="entry name" value="COPINE FAMILY PROTEIN 1"/>
    <property type="match status" value="1"/>
</dbReference>
<dbReference type="GO" id="GO:0008270">
    <property type="term" value="F:zinc ion binding"/>
    <property type="evidence" value="ECO:0007669"/>
    <property type="project" value="UniProtKB-KW"/>
</dbReference>
<evidence type="ECO:0000313" key="5">
    <source>
        <dbReference type="Proteomes" id="UP000032180"/>
    </source>
</evidence>
<feature type="domain" description="RING-type" evidence="3">
    <location>
        <begin position="412"/>
        <end position="445"/>
    </location>
</feature>
<dbReference type="SUPFAM" id="SSF57850">
    <property type="entry name" value="RING/U-box"/>
    <property type="match status" value="1"/>
</dbReference>
<dbReference type="Gene3D" id="3.30.40.10">
    <property type="entry name" value="Zinc/RING finger domain, C3HC4 (zinc finger)"/>
    <property type="match status" value="1"/>
</dbReference>
<dbReference type="Proteomes" id="UP000032180">
    <property type="component" value="Chromosome 1"/>
</dbReference>
<keyword evidence="5" id="KW-1185">Reference proteome</keyword>
<keyword evidence="1" id="KW-0863">Zinc-finger</keyword>
<dbReference type="GO" id="GO:0004842">
    <property type="term" value="F:ubiquitin-protein transferase activity"/>
    <property type="evidence" value="ECO:0007669"/>
    <property type="project" value="TreeGrafter"/>
</dbReference>
<keyword evidence="1" id="KW-0479">Metal-binding</keyword>
<dbReference type="PANTHER" id="PTHR45751:SF11">
    <property type="entry name" value="COPINE FAMILY PROTEIN 2"/>
    <property type="match status" value="1"/>
</dbReference>
<dbReference type="Gramene" id="LPERR01G39140.1">
    <property type="protein sequence ID" value="LPERR01G39140.1"/>
    <property type="gene ID" value="LPERR01G39140"/>
</dbReference>
<protein>
    <recommendedName>
        <fullName evidence="3">RING-type domain-containing protein</fullName>
    </recommendedName>
</protein>
<evidence type="ECO:0000256" key="1">
    <source>
        <dbReference type="PROSITE-ProRule" id="PRU00175"/>
    </source>
</evidence>
<evidence type="ECO:0000256" key="2">
    <source>
        <dbReference type="SAM" id="MobiDB-lite"/>
    </source>
</evidence>
<feature type="compositionally biased region" description="Polar residues" evidence="2">
    <location>
        <begin position="393"/>
        <end position="403"/>
    </location>
</feature>
<dbReference type="PROSITE" id="PS50089">
    <property type="entry name" value="ZF_RING_2"/>
    <property type="match status" value="1"/>
</dbReference>
<feature type="region of interest" description="Disordered" evidence="2">
    <location>
        <begin position="32"/>
        <end position="62"/>
    </location>
</feature>